<protein>
    <submittedName>
        <fullName evidence="2">Uncharacterized protein</fullName>
    </submittedName>
</protein>
<keyword evidence="3" id="KW-1185">Reference proteome</keyword>
<comment type="caution">
    <text evidence="2">The sequence shown here is derived from an EMBL/GenBank/DDBJ whole genome shotgun (WGS) entry which is preliminary data.</text>
</comment>
<name>A0A9K3GEP9_9EUKA</name>
<dbReference type="Proteomes" id="UP000265618">
    <property type="component" value="Unassembled WGS sequence"/>
</dbReference>
<feature type="compositionally biased region" description="Pro residues" evidence="1">
    <location>
        <begin position="200"/>
        <end position="210"/>
    </location>
</feature>
<dbReference type="EMBL" id="BDIP01000054">
    <property type="protein sequence ID" value="GIQ79785.1"/>
    <property type="molecule type" value="Genomic_DNA"/>
</dbReference>
<accession>A0A9K3GEP9</accession>
<reference evidence="2 3" key="1">
    <citation type="journal article" date="2018" name="PLoS ONE">
        <title>The draft genome of Kipferlia bialata reveals reductive genome evolution in fornicate parasites.</title>
        <authorList>
            <person name="Tanifuji G."/>
            <person name="Takabayashi S."/>
            <person name="Kume K."/>
            <person name="Takagi M."/>
            <person name="Nakayama T."/>
            <person name="Kamikawa R."/>
            <person name="Inagaki Y."/>
            <person name="Hashimoto T."/>
        </authorList>
    </citation>
    <scope>NUCLEOTIDE SEQUENCE [LARGE SCALE GENOMIC DNA]</scope>
    <source>
        <strain evidence="2">NY0173</strain>
    </source>
</reference>
<feature type="compositionally biased region" description="Acidic residues" evidence="1">
    <location>
        <begin position="118"/>
        <end position="137"/>
    </location>
</feature>
<feature type="compositionally biased region" description="Polar residues" evidence="1">
    <location>
        <begin position="1"/>
        <end position="14"/>
    </location>
</feature>
<evidence type="ECO:0000256" key="1">
    <source>
        <dbReference type="SAM" id="MobiDB-lite"/>
    </source>
</evidence>
<feature type="compositionally biased region" description="Gly residues" evidence="1">
    <location>
        <begin position="140"/>
        <end position="155"/>
    </location>
</feature>
<feature type="compositionally biased region" description="Acidic residues" evidence="1">
    <location>
        <begin position="347"/>
        <end position="357"/>
    </location>
</feature>
<feature type="compositionally biased region" description="Polar residues" evidence="1">
    <location>
        <begin position="23"/>
        <end position="33"/>
    </location>
</feature>
<feature type="compositionally biased region" description="Basic residues" evidence="1">
    <location>
        <begin position="161"/>
        <end position="171"/>
    </location>
</feature>
<feature type="region of interest" description="Disordered" evidence="1">
    <location>
        <begin position="342"/>
        <end position="363"/>
    </location>
</feature>
<organism evidence="2 3">
    <name type="scientific">Kipferlia bialata</name>
    <dbReference type="NCBI Taxonomy" id="797122"/>
    <lineage>
        <taxon>Eukaryota</taxon>
        <taxon>Metamonada</taxon>
        <taxon>Carpediemonas-like organisms</taxon>
        <taxon>Kipferlia</taxon>
    </lineage>
</organism>
<feature type="region of interest" description="Disordered" evidence="1">
    <location>
        <begin position="1"/>
        <end position="40"/>
    </location>
</feature>
<feature type="compositionally biased region" description="Acidic residues" evidence="1">
    <location>
        <begin position="385"/>
        <end position="395"/>
    </location>
</feature>
<sequence>MSTWRARGSQTSYGAFQGARESTGGTAFQSEQWVSERGKRAPHAEMTLDDFMDDEDRQTLGYGAQVPVAPTRRGDGIKSLFQAPSALPPQETPMHGLGFVPTVKRKQTHQKSFLAFGEGEEAREDFDNEISVSDDEGDGGRGYGGGRGQRGGLRGRGSADRRKRGKGKGLIRRSADAPTPFTFTAEVSLPTLGPSLNYSGPPPPPPPDTRAPPTKMRLFRTGRGRASAPIPQRQHGLVTFQKAQEAAQGPQVSSGKHDIASYTQEQAALAAANGGEGVPSYRQMFGGMGSKLVVSVEEFSFGINMGVLRALGVPRCRASRAPDLSVLEARKSHMVQSDVTFRSTLDTPEDPVAEEQGGETAADAIVLPSTTSADLDIFSMVFGEGEGEEEEEEEEFKQYLRPPPVSMLRKPPPVPPPRPKPKGSGPVPPPRPPKHVPTPTETEPTVSAGGDGPKLRVKHRVSTRVVGHKALDLVDETDDMEVMGLAPTLTVAGGERTKKKTKRRKRRVSD</sequence>
<feature type="compositionally biased region" description="Pro residues" evidence="1">
    <location>
        <begin position="401"/>
        <end position="418"/>
    </location>
</feature>
<evidence type="ECO:0000313" key="2">
    <source>
        <dbReference type="EMBL" id="GIQ79785.1"/>
    </source>
</evidence>
<proteinExistence type="predicted"/>
<dbReference type="AlphaFoldDB" id="A0A9K3GEP9"/>
<feature type="region of interest" description="Disordered" evidence="1">
    <location>
        <begin position="115"/>
        <end position="212"/>
    </location>
</feature>
<gene>
    <name evidence="2" type="ORF">KIPB_000484</name>
</gene>
<evidence type="ECO:0000313" key="3">
    <source>
        <dbReference type="Proteomes" id="UP000265618"/>
    </source>
</evidence>
<feature type="region of interest" description="Disordered" evidence="1">
    <location>
        <begin position="384"/>
        <end position="461"/>
    </location>
</feature>